<sequence>MAARRSTLVRWAALLNLGAAAVTLAAFFILASLVAAPAGIADPAARLAFWARLVLWPALVLAAMVFGVIVARGRSQAFNPIDDAETRFHRISQRVLSNSVEQTLIFLPALAALVVLLPLPDLGAARVATGLFVLGRLLFWAGYLVHPFARAPGMAMTLCVNLAVLLWALLLSLG</sequence>
<comment type="subcellular location">
    <subcellularLocation>
        <location evidence="1">Membrane</location>
    </subcellularLocation>
</comment>
<keyword evidence="3 5" id="KW-1133">Transmembrane helix</keyword>
<evidence type="ECO:0000313" key="6">
    <source>
        <dbReference type="EMBL" id="AWK86312.1"/>
    </source>
</evidence>
<dbReference type="InterPro" id="IPR001129">
    <property type="entry name" value="Membr-assoc_MAPEG"/>
</dbReference>
<feature type="transmembrane region" description="Helical" evidence="5">
    <location>
        <begin position="95"/>
        <end position="117"/>
    </location>
</feature>
<dbReference type="PANTHER" id="PTHR31004:SF1">
    <property type="entry name" value="TRANSMEMBRANE PROTEIN 79"/>
    <property type="match status" value="1"/>
</dbReference>
<dbReference type="SUPFAM" id="SSF161084">
    <property type="entry name" value="MAPEG domain-like"/>
    <property type="match status" value="1"/>
</dbReference>
<name>A0A2S2CPA0_9PROT</name>
<evidence type="ECO:0000256" key="3">
    <source>
        <dbReference type="ARBA" id="ARBA00022989"/>
    </source>
</evidence>
<dbReference type="Proteomes" id="UP000245629">
    <property type="component" value="Chromosome 2"/>
</dbReference>
<organism evidence="6 7">
    <name type="scientific">Azospirillum thermophilum</name>
    <dbReference type="NCBI Taxonomy" id="2202148"/>
    <lineage>
        <taxon>Bacteria</taxon>
        <taxon>Pseudomonadati</taxon>
        <taxon>Pseudomonadota</taxon>
        <taxon>Alphaproteobacteria</taxon>
        <taxon>Rhodospirillales</taxon>
        <taxon>Azospirillaceae</taxon>
        <taxon>Azospirillum</taxon>
    </lineage>
</organism>
<feature type="transmembrane region" description="Helical" evidence="5">
    <location>
        <begin position="155"/>
        <end position="173"/>
    </location>
</feature>
<dbReference type="Pfam" id="PF01124">
    <property type="entry name" value="MAPEG"/>
    <property type="match status" value="1"/>
</dbReference>
<keyword evidence="7" id="KW-1185">Reference proteome</keyword>
<dbReference type="RefSeq" id="WP_109326263.1">
    <property type="nucleotide sequence ID" value="NZ_CP029353.1"/>
</dbReference>
<dbReference type="OrthoDB" id="582367at2"/>
<gene>
    <name evidence="6" type="ORF">DEW08_08710</name>
</gene>
<dbReference type="InterPro" id="IPR023352">
    <property type="entry name" value="MAPEG-like_dom_sf"/>
</dbReference>
<dbReference type="PANTHER" id="PTHR31004">
    <property type="entry name" value="TRANSMEMBRANE PROTEIN 79"/>
    <property type="match status" value="1"/>
</dbReference>
<evidence type="ECO:0000256" key="4">
    <source>
        <dbReference type="ARBA" id="ARBA00023136"/>
    </source>
</evidence>
<protein>
    <submittedName>
        <fullName evidence="6">MAPEG family protein</fullName>
    </submittedName>
</protein>
<proteinExistence type="predicted"/>
<evidence type="ECO:0000313" key="7">
    <source>
        <dbReference type="Proteomes" id="UP000245629"/>
    </source>
</evidence>
<reference evidence="7" key="1">
    <citation type="submission" date="2018-05" db="EMBL/GenBank/DDBJ databases">
        <title>Azospirillum thermophila sp. nov., a novel isolated from hot spring.</title>
        <authorList>
            <person name="Zhao Z."/>
        </authorList>
    </citation>
    <scope>NUCLEOTIDE SEQUENCE [LARGE SCALE GENOMIC DNA]</scope>
    <source>
        <strain evidence="7">CFH 70021</strain>
    </source>
</reference>
<accession>A0A2S2CPA0</accession>
<dbReference type="EMBL" id="CP029353">
    <property type="protein sequence ID" value="AWK86312.1"/>
    <property type="molecule type" value="Genomic_DNA"/>
</dbReference>
<feature type="transmembrane region" description="Helical" evidence="5">
    <location>
        <begin position="123"/>
        <end position="143"/>
    </location>
</feature>
<evidence type="ECO:0000256" key="5">
    <source>
        <dbReference type="SAM" id="Phobius"/>
    </source>
</evidence>
<evidence type="ECO:0000256" key="2">
    <source>
        <dbReference type="ARBA" id="ARBA00022692"/>
    </source>
</evidence>
<keyword evidence="4 5" id="KW-0472">Membrane</keyword>
<dbReference type="GO" id="GO:0005765">
    <property type="term" value="C:lysosomal membrane"/>
    <property type="evidence" value="ECO:0007669"/>
    <property type="project" value="TreeGrafter"/>
</dbReference>
<dbReference type="Gene3D" id="1.20.120.550">
    <property type="entry name" value="Membrane associated eicosanoid/glutathione metabolism-like domain"/>
    <property type="match status" value="1"/>
</dbReference>
<dbReference type="AlphaFoldDB" id="A0A2S2CPA0"/>
<keyword evidence="2 5" id="KW-0812">Transmembrane</keyword>
<dbReference type="KEGG" id="azz:DEW08_08710"/>
<feature type="transmembrane region" description="Helical" evidence="5">
    <location>
        <begin position="47"/>
        <end position="71"/>
    </location>
</feature>
<dbReference type="GO" id="GO:0045055">
    <property type="term" value="P:regulated exocytosis"/>
    <property type="evidence" value="ECO:0007669"/>
    <property type="project" value="TreeGrafter"/>
</dbReference>
<evidence type="ECO:0000256" key="1">
    <source>
        <dbReference type="ARBA" id="ARBA00004370"/>
    </source>
</evidence>
<feature type="transmembrane region" description="Helical" evidence="5">
    <location>
        <begin position="12"/>
        <end position="35"/>
    </location>
</feature>